<organism evidence="1 2">
    <name type="scientific">Flavobacterium terrae</name>
    <dbReference type="NCBI Taxonomy" id="415425"/>
    <lineage>
        <taxon>Bacteria</taxon>
        <taxon>Pseudomonadati</taxon>
        <taxon>Bacteroidota</taxon>
        <taxon>Flavobacteriia</taxon>
        <taxon>Flavobacteriales</taxon>
        <taxon>Flavobacteriaceae</taxon>
        <taxon>Flavobacterium</taxon>
    </lineage>
</organism>
<gene>
    <name evidence="1" type="ORF">SAMN05444363_0486</name>
</gene>
<dbReference type="EMBL" id="FQZI01000001">
    <property type="protein sequence ID" value="SHI41954.1"/>
    <property type="molecule type" value="Genomic_DNA"/>
</dbReference>
<evidence type="ECO:0000313" key="1">
    <source>
        <dbReference type="EMBL" id="SHI41954.1"/>
    </source>
</evidence>
<proteinExistence type="predicted"/>
<keyword evidence="2" id="KW-1185">Reference proteome</keyword>
<protein>
    <recommendedName>
        <fullName evidence="3">Carboxypeptidase regulatory-like domain-containing protein</fullName>
    </recommendedName>
</protein>
<dbReference type="AlphaFoldDB" id="A0A1M6AZM0"/>
<reference evidence="2" key="1">
    <citation type="submission" date="2016-11" db="EMBL/GenBank/DDBJ databases">
        <authorList>
            <person name="Varghese N."/>
            <person name="Submissions S."/>
        </authorList>
    </citation>
    <scope>NUCLEOTIDE SEQUENCE [LARGE SCALE GENOMIC DNA]</scope>
    <source>
        <strain evidence="2">DSM 18829</strain>
    </source>
</reference>
<evidence type="ECO:0000313" key="2">
    <source>
        <dbReference type="Proteomes" id="UP000184488"/>
    </source>
</evidence>
<dbReference type="Proteomes" id="UP000184488">
    <property type="component" value="Unassembled WGS sequence"/>
</dbReference>
<name>A0A1M6AZM0_9FLAO</name>
<dbReference type="RefSeq" id="WP_073308242.1">
    <property type="nucleotide sequence ID" value="NZ_FQZI01000001.1"/>
</dbReference>
<dbReference type="OrthoDB" id="9765957at2"/>
<evidence type="ECO:0008006" key="3">
    <source>
        <dbReference type="Google" id="ProtNLM"/>
    </source>
</evidence>
<accession>A0A1M6AZM0</accession>
<dbReference type="STRING" id="415425.SAMN05444363_0486"/>
<sequence length="336" mass="36415">MKNIYSLIAIFICSISFGQILPKEDAWSGIITDNSGNPIANTAITLKFTYSDNGATTLYSEQHAKTTDANGFVTANIGQGTVLQNGSSLRYTISNLKLKVEVDAGSGFVTLSDDYPKAVPFANAATYAGNLTDNFNQIILDGANGIEIYGQNKVNIFNEVEVNTNGLKISDLAGAGTREVVANADGQLQRKPVQTKYLSISGAAFVGNGLYQVLYLSNTSGGDLTSVYNPYPLILPHGATITNFKVTYYDNSTRNFKLAIVEIDNIPGTTAYSFANFFDSSIYPTIASNQVQNIPITKTIDNLNKSYTLALTSDHWPLPNVTLDLRFLSVVITYQE</sequence>